<dbReference type="OrthoDB" id="5288586at2759"/>
<protein>
    <recommendedName>
        <fullName evidence="4">DUF1275 domain protein</fullName>
    </recommendedName>
</protein>
<evidence type="ECO:0000313" key="3">
    <source>
        <dbReference type="Proteomes" id="UP000243797"/>
    </source>
</evidence>
<feature type="transmembrane region" description="Helical" evidence="1">
    <location>
        <begin position="132"/>
        <end position="157"/>
    </location>
</feature>
<dbReference type="InParanoid" id="A0A2K1QWG1"/>
<dbReference type="EMBL" id="NKHZ01000032">
    <property type="protein sequence ID" value="PNS19300.1"/>
    <property type="molecule type" value="Genomic_DNA"/>
</dbReference>
<dbReference type="PANTHER" id="PTHR37488">
    <property type="entry name" value="DUF1275 DOMAIN-CONTAINING PROTEIN"/>
    <property type="match status" value="1"/>
</dbReference>
<feature type="transmembrane region" description="Helical" evidence="1">
    <location>
        <begin position="235"/>
        <end position="254"/>
    </location>
</feature>
<feature type="transmembrane region" description="Helical" evidence="1">
    <location>
        <begin position="50"/>
        <end position="76"/>
    </location>
</feature>
<dbReference type="Pfam" id="PF06912">
    <property type="entry name" value="DUF1275"/>
    <property type="match status" value="1"/>
</dbReference>
<name>A0A2K1QWG1_9PEZI</name>
<keyword evidence="1" id="KW-0812">Transmembrane</keyword>
<dbReference type="InterPro" id="IPR010699">
    <property type="entry name" value="DUF1275"/>
</dbReference>
<dbReference type="AlphaFoldDB" id="A0A2K1QWG1"/>
<evidence type="ECO:0000313" key="2">
    <source>
        <dbReference type="EMBL" id="PNS19300.1"/>
    </source>
</evidence>
<reference evidence="2 3" key="1">
    <citation type="submission" date="2017-06" db="EMBL/GenBank/DDBJ databases">
        <title>Draft genome sequence of a variant of Elsinoe murrayae.</title>
        <authorList>
            <person name="Cheng Q."/>
        </authorList>
    </citation>
    <scope>NUCLEOTIDE SEQUENCE [LARGE SCALE GENOMIC DNA]</scope>
    <source>
        <strain evidence="2 3">CQ-2017a</strain>
    </source>
</reference>
<feature type="transmembrane region" description="Helical" evidence="1">
    <location>
        <begin position="260"/>
        <end position="280"/>
    </location>
</feature>
<organism evidence="2 3">
    <name type="scientific">Sphaceloma murrayae</name>
    <dbReference type="NCBI Taxonomy" id="2082308"/>
    <lineage>
        <taxon>Eukaryota</taxon>
        <taxon>Fungi</taxon>
        <taxon>Dikarya</taxon>
        <taxon>Ascomycota</taxon>
        <taxon>Pezizomycotina</taxon>
        <taxon>Dothideomycetes</taxon>
        <taxon>Dothideomycetidae</taxon>
        <taxon>Myriangiales</taxon>
        <taxon>Elsinoaceae</taxon>
        <taxon>Sphaceloma</taxon>
    </lineage>
</organism>
<comment type="caution">
    <text evidence="2">The sequence shown here is derived from an EMBL/GenBank/DDBJ whole genome shotgun (WGS) entry which is preliminary data.</text>
</comment>
<dbReference type="PANTHER" id="PTHR37488:SF2">
    <property type="entry name" value="DUF1275 DOMAIN-CONTAINING PROTEIN"/>
    <property type="match status" value="1"/>
</dbReference>
<sequence length="287" mass="30145">MVGQGAQSEVSLPQYNDEHGQVKSLVRSPRTSWLSGTFVLGPIDPRHTDLLLLAHSLATGIIDAATFANYAVFAGMQTGNTVLLGLSAATTPSNPHAWLTTLVSITSYLLGALLTFRLTSLVLPSGLASNRLYLSLLLFLQAALVLLPAALIAADLIPHNPPGMVPSITAAHVLENVHIVAVIPPLAFQAGMQIATSRLLGFNELPVNVLTSTYCDIMGDKHVLKRDNEKRNRRVASVVLLLAGAVGAGWIMRSRAGTEGALFVAAAIKAGAAVAGFVFLGRGEKAS</sequence>
<feature type="transmembrane region" description="Helical" evidence="1">
    <location>
        <begin position="177"/>
        <end position="195"/>
    </location>
</feature>
<accession>A0A2K1QWG1</accession>
<feature type="transmembrane region" description="Helical" evidence="1">
    <location>
        <begin position="96"/>
        <end position="120"/>
    </location>
</feature>
<keyword evidence="3" id="KW-1185">Reference proteome</keyword>
<dbReference type="STRING" id="2082308.A0A2K1QWG1"/>
<dbReference type="Proteomes" id="UP000243797">
    <property type="component" value="Unassembled WGS sequence"/>
</dbReference>
<keyword evidence="1" id="KW-0472">Membrane</keyword>
<evidence type="ECO:0000256" key="1">
    <source>
        <dbReference type="SAM" id="Phobius"/>
    </source>
</evidence>
<keyword evidence="1" id="KW-1133">Transmembrane helix</keyword>
<proteinExistence type="predicted"/>
<evidence type="ECO:0008006" key="4">
    <source>
        <dbReference type="Google" id="ProtNLM"/>
    </source>
</evidence>
<gene>
    <name evidence="2" type="ORF">CAC42_2477</name>
</gene>